<comment type="caution">
    <text evidence="5">The sequence shown here is derived from an EMBL/GenBank/DDBJ whole genome shotgun (WGS) entry which is preliminary data.</text>
</comment>
<comment type="subcellular location">
    <subcellularLocation>
        <location evidence="1">Nucleus</location>
    </subcellularLocation>
</comment>
<dbReference type="NCBIfam" id="TIGR01053">
    <property type="entry name" value="LSD1"/>
    <property type="match status" value="3"/>
</dbReference>
<sequence length="220" mass="21949">MPPTSGYQRFDGGDDASGGSESRAVPTTGSSLAVAGASTGSAAAPAGQQSGGNLPAPQSQIICSACRTLLVYPQGAQNVRCALCNNITSVPPAGTEMAQLVCGGCRTLLMYIRGATSVQCSQCNTVNLAMQANQIAHINCGGCGVTLMYAYGAQSVKCAMCNFVSQVQAAAAAAAGMLPSSGGPSAGVARTQTVVVENPPSLDENGRQVSNVAVGVLAEE</sequence>
<keyword evidence="6" id="KW-1185">Reference proteome</keyword>
<feature type="domain" description="Zinc finger LSD1-type" evidence="4">
    <location>
        <begin position="63"/>
        <end position="87"/>
    </location>
</feature>
<feature type="region of interest" description="Disordered" evidence="3">
    <location>
        <begin position="1"/>
        <end position="30"/>
    </location>
</feature>
<reference evidence="5 6" key="1">
    <citation type="journal article" date="2015" name="Genome Biol. Evol.">
        <title>Comparative Genomics of a Bacterivorous Green Alga Reveals Evolutionary Causalities and Consequences of Phago-Mixotrophic Mode of Nutrition.</title>
        <authorList>
            <person name="Burns J.A."/>
            <person name="Paasch A."/>
            <person name="Narechania A."/>
            <person name="Kim E."/>
        </authorList>
    </citation>
    <scope>NUCLEOTIDE SEQUENCE [LARGE SCALE GENOMIC DNA]</scope>
    <source>
        <strain evidence="5 6">PLY_AMNH</strain>
    </source>
</reference>
<dbReference type="AlphaFoldDB" id="A0AAE0BDA7"/>
<proteinExistence type="predicted"/>
<keyword evidence="2" id="KW-0539">Nucleus</keyword>
<evidence type="ECO:0000256" key="2">
    <source>
        <dbReference type="ARBA" id="ARBA00023242"/>
    </source>
</evidence>
<dbReference type="GO" id="GO:0005634">
    <property type="term" value="C:nucleus"/>
    <property type="evidence" value="ECO:0007669"/>
    <property type="project" value="UniProtKB-SubCell"/>
</dbReference>
<dbReference type="PANTHER" id="PTHR31747:SF3">
    <property type="entry name" value="PROTEIN LSD1"/>
    <property type="match status" value="1"/>
</dbReference>
<gene>
    <name evidence="5" type="ORF">CYMTET_56123</name>
</gene>
<dbReference type="Proteomes" id="UP001190700">
    <property type="component" value="Unassembled WGS sequence"/>
</dbReference>
<accession>A0AAE0BDA7</accession>
<evidence type="ECO:0000256" key="1">
    <source>
        <dbReference type="ARBA" id="ARBA00004123"/>
    </source>
</evidence>
<dbReference type="PANTHER" id="PTHR31747">
    <property type="entry name" value="PROTEIN LSD1"/>
    <property type="match status" value="1"/>
</dbReference>
<evidence type="ECO:0000313" key="5">
    <source>
        <dbReference type="EMBL" id="KAK3233584.1"/>
    </source>
</evidence>
<feature type="domain" description="Zinc finger LSD1-type" evidence="4">
    <location>
        <begin position="140"/>
        <end position="164"/>
    </location>
</feature>
<dbReference type="Pfam" id="PF06943">
    <property type="entry name" value="zf-LSD1"/>
    <property type="match status" value="3"/>
</dbReference>
<organism evidence="5 6">
    <name type="scientific">Cymbomonas tetramitiformis</name>
    <dbReference type="NCBI Taxonomy" id="36881"/>
    <lineage>
        <taxon>Eukaryota</taxon>
        <taxon>Viridiplantae</taxon>
        <taxon>Chlorophyta</taxon>
        <taxon>Pyramimonadophyceae</taxon>
        <taxon>Pyramimonadales</taxon>
        <taxon>Pyramimonadaceae</taxon>
        <taxon>Cymbomonas</taxon>
    </lineage>
</organism>
<name>A0AAE0BDA7_9CHLO</name>
<dbReference type="EMBL" id="LGRX02035674">
    <property type="protein sequence ID" value="KAK3233584.1"/>
    <property type="molecule type" value="Genomic_DNA"/>
</dbReference>
<dbReference type="InterPro" id="IPR040319">
    <property type="entry name" value="LSD1-like"/>
</dbReference>
<evidence type="ECO:0000256" key="3">
    <source>
        <dbReference type="SAM" id="MobiDB-lite"/>
    </source>
</evidence>
<feature type="domain" description="Zinc finger LSD1-type" evidence="4">
    <location>
        <begin position="102"/>
        <end position="126"/>
    </location>
</feature>
<dbReference type="InterPro" id="IPR005735">
    <property type="entry name" value="Znf_LSD1"/>
</dbReference>
<protein>
    <submittedName>
        <fullName evidence="5">Histone demethylase SWIRM1</fullName>
    </submittedName>
</protein>
<evidence type="ECO:0000313" key="6">
    <source>
        <dbReference type="Proteomes" id="UP001190700"/>
    </source>
</evidence>
<evidence type="ECO:0000259" key="4">
    <source>
        <dbReference type="Pfam" id="PF06943"/>
    </source>
</evidence>